<protein>
    <submittedName>
        <fullName evidence="1">Uncharacterized protein</fullName>
    </submittedName>
</protein>
<proteinExistence type="predicted"/>
<accession>A0A0F9EY93</accession>
<dbReference type="EMBL" id="LAZR01025655">
    <property type="protein sequence ID" value="KKL71226.1"/>
    <property type="molecule type" value="Genomic_DNA"/>
</dbReference>
<organism evidence="1">
    <name type="scientific">marine sediment metagenome</name>
    <dbReference type="NCBI Taxonomy" id="412755"/>
    <lineage>
        <taxon>unclassified sequences</taxon>
        <taxon>metagenomes</taxon>
        <taxon>ecological metagenomes</taxon>
    </lineage>
</organism>
<sequence>MNEKVPKDLGLVVATKREALWMKVKDKALAHIVQMEEEIDINKELVVIANKIIAKEKKDAN</sequence>
<name>A0A0F9EY93_9ZZZZ</name>
<comment type="caution">
    <text evidence="1">The sequence shown here is derived from an EMBL/GenBank/DDBJ whole genome shotgun (WGS) entry which is preliminary data.</text>
</comment>
<dbReference type="AlphaFoldDB" id="A0A0F9EY93"/>
<reference evidence="1" key="1">
    <citation type="journal article" date="2015" name="Nature">
        <title>Complex archaea that bridge the gap between prokaryotes and eukaryotes.</title>
        <authorList>
            <person name="Spang A."/>
            <person name="Saw J.H."/>
            <person name="Jorgensen S.L."/>
            <person name="Zaremba-Niedzwiedzka K."/>
            <person name="Martijn J."/>
            <person name="Lind A.E."/>
            <person name="van Eijk R."/>
            <person name="Schleper C."/>
            <person name="Guy L."/>
            <person name="Ettema T.J."/>
        </authorList>
    </citation>
    <scope>NUCLEOTIDE SEQUENCE</scope>
</reference>
<gene>
    <name evidence="1" type="ORF">LCGC14_2097060</name>
</gene>
<evidence type="ECO:0000313" key="1">
    <source>
        <dbReference type="EMBL" id="KKL71226.1"/>
    </source>
</evidence>